<reference evidence="1 2" key="1">
    <citation type="submission" date="2016-11" db="EMBL/GenBank/DDBJ databases">
        <title>Trade-off between light-utilization and light-protection in marine flavobacteria.</title>
        <authorList>
            <person name="Kumagai Y."/>
        </authorList>
    </citation>
    <scope>NUCLEOTIDE SEQUENCE [LARGE SCALE GENOMIC DNA]</scope>
    <source>
        <strain evidence="1 2">ATCC 700397</strain>
    </source>
</reference>
<dbReference type="EMBL" id="MQUA01000013">
    <property type="protein sequence ID" value="PQB07690.1"/>
    <property type="molecule type" value="Genomic_DNA"/>
</dbReference>
<dbReference type="InterPro" id="IPR029052">
    <property type="entry name" value="Metallo-depent_PP-like"/>
</dbReference>
<dbReference type="Gene3D" id="3.60.21.10">
    <property type="match status" value="1"/>
</dbReference>
<dbReference type="Proteomes" id="UP000239522">
    <property type="component" value="Unassembled WGS sequence"/>
</dbReference>
<dbReference type="SUPFAM" id="SSF56300">
    <property type="entry name" value="Metallo-dependent phosphatases"/>
    <property type="match status" value="1"/>
</dbReference>
<proteinExistence type="predicted"/>
<sequence length="620" mass="67966">MISGIMFLVIACISTSGWCSKIVYPWRSTTAIVKTGETFEVWFDADNGQTVNSIELKGPYNTVGTTFSVVTGDWEYDPLSGNRYNTRLKVTVPASAPADRYDLILKTTNGDALSSGAVKVVHQFKNDYYIMHFSDGHFYQNGHDTNTLMARKTAMIDIANIMDCEIIIETGDNMYNVRNHPEREDEYFLGIESDGIKGMSNANAATFLVPGDHDAHTANDWPQATVKVNSNFFNDYWGLQNHSFKYGNGRFMMLNNAWGVSKTSGKDHQYQTDDAISWLDGVGSGGNFFLTAGHVYDKMHEFINAEEPLDLVLAGDKHHVRNDNPFPFDDNSVEIAYIAASIRDHFEYNLFKVNNAKGTYIPVSGPTSVVSVLKSGNQDDRSTWESNLTIAYQSANDGSVSVNSATLVNHYNFSIEGAKVRFVVPKGLAYRVINGIITQEFDGDAFHIVDVRVDLGANSTTVVAIETGDLCPDDPDKETLGLCGCGVAEGTCPPLTLTVNSGSGDGDFLPFEQVIIIADTAPKGQEFDTWVINSGSPSIAFPVKHSTTMTVGSEPAEITATYKDLPKVNGATFVSQQIPALLQGETVTVSFTMKNTGTKIWTKDNHYLGSQSPQDNEIWG</sequence>
<evidence type="ECO:0000313" key="2">
    <source>
        <dbReference type="Proteomes" id="UP000239522"/>
    </source>
</evidence>
<name>A0A2S7KYK2_9FLAO</name>
<comment type="caution">
    <text evidence="1">The sequence shown here is derived from an EMBL/GenBank/DDBJ whole genome shotgun (WGS) entry which is preliminary data.</text>
</comment>
<gene>
    <name evidence="1" type="ORF">BST83_11375</name>
</gene>
<evidence type="ECO:0000313" key="1">
    <source>
        <dbReference type="EMBL" id="PQB07690.1"/>
    </source>
</evidence>
<keyword evidence="2" id="KW-1185">Reference proteome</keyword>
<accession>A0A2S7KYK2</accession>
<dbReference type="InterPro" id="IPR051918">
    <property type="entry name" value="STPP_CPPED1"/>
</dbReference>
<dbReference type="PANTHER" id="PTHR43143:SF1">
    <property type="entry name" value="SERINE_THREONINE-PROTEIN PHOSPHATASE CPPED1"/>
    <property type="match status" value="1"/>
</dbReference>
<evidence type="ECO:0008006" key="3">
    <source>
        <dbReference type="Google" id="ProtNLM"/>
    </source>
</evidence>
<protein>
    <recommendedName>
        <fullName evidence="3">Calcineurin-like phosphoesterase domain-containing protein</fullName>
    </recommendedName>
</protein>
<dbReference type="PANTHER" id="PTHR43143">
    <property type="entry name" value="METALLOPHOSPHOESTERASE, CALCINEURIN SUPERFAMILY"/>
    <property type="match status" value="1"/>
</dbReference>
<dbReference type="AlphaFoldDB" id="A0A2S7KYK2"/>
<organism evidence="1 2">
    <name type="scientific">Polaribacter filamentus</name>
    <dbReference type="NCBI Taxonomy" id="53483"/>
    <lineage>
        <taxon>Bacteria</taxon>
        <taxon>Pseudomonadati</taxon>
        <taxon>Bacteroidota</taxon>
        <taxon>Flavobacteriia</taxon>
        <taxon>Flavobacteriales</taxon>
        <taxon>Flavobacteriaceae</taxon>
    </lineage>
</organism>